<dbReference type="AlphaFoldDB" id="X1D5Q3"/>
<keyword evidence="1" id="KW-0812">Transmembrane</keyword>
<keyword evidence="1" id="KW-1133">Transmembrane helix</keyword>
<feature type="non-terminal residue" evidence="2">
    <location>
        <position position="1"/>
    </location>
</feature>
<sequence length="60" mass="6816">ATRNVIISASILGKVKTVIQTIAILITIINVSTSGISFFPISFLGIKLEWYFFQVIYRFY</sequence>
<keyword evidence="1" id="KW-0472">Membrane</keyword>
<name>X1D5Q3_9ZZZZ</name>
<accession>X1D5Q3</accession>
<evidence type="ECO:0000313" key="2">
    <source>
        <dbReference type="EMBL" id="GAH15522.1"/>
    </source>
</evidence>
<comment type="caution">
    <text evidence="2">The sequence shown here is derived from an EMBL/GenBank/DDBJ whole genome shotgun (WGS) entry which is preliminary data.</text>
</comment>
<proteinExistence type="predicted"/>
<protein>
    <submittedName>
        <fullName evidence="2">Uncharacterized protein</fullName>
    </submittedName>
</protein>
<reference evidence="2" key="1">
    <citation type="journal article" date="2014" name="Front. Microbiol.">
        <title>High frequency of phylogenetically diverse reductive dehalogenase-homologous genes in deep subseafloor sedimentary metagenomes.</title>
        <authorList>
            <person name="Kawai M."/>
            <person name="Futagami T."/>
            <person name="Toyoda A."/>
            <person name="Takaki Y."/>
            <person name="Nishi S."/>
            <person name="Hori S."/>
            <person name="Arai W."/>
            <person name="Tsubouchi T."/>
            <person name="Morono Y."/>
            <person name="Uchiyama I."/>
            <person name="Ito T."/>
            <person name="Fujiyama A."/>
            <person name="Inagaki F."/>
            <person name="Takami H."/>
        </authorList>
    </citation>
    <scope>NUCLEOTIDE SEQUENCE</scope>
    <source>
        <strain evidence="2">Expedition CK06-06</strain>
    </source>
</reference>
<evidence type="ECO:0000256" key="1">
    <source>
        <dbReference type="SAM" id="Phobius"/>
    </source>
</evidence>
<feature type="transmembrane region" description="Helical" evidence="1">
    <location>
        <begin position="21"/>
        <end position="43"/>
    </location>
</feature>
<gene>
    <name evidence="2" type="ORF">S01H4_56677</name>
</gene>
<dbReference type="EMBL" id="BART01032869">
    <property type="protein sequence ID" value="GAH15522.1"/>
    <property type="molecule type" value="Genomic_DNA"/>
</dbReference>
<organism evidence="2">
    <name type="scientific">marine sediment metagenome</name>
    <dbReference type="NCBI Taxonomy" id="412755"/>
    <lineage>
        <taxon>unclassified sequences</taxon>
        <taxon>metagenomes</taxon>
        <taxon>ecological metagenomes</taxon>
    </lineage>
</organism>